<sequence length="82" mass="9340">MAYEGTGEDSKRKENNGQLTWQPENAAPLERQKASFCITLSLQYVPCCSVVCLALEAARDHHSRLLLAPIRSVQHFYWKVSF</sequence>
<evidence type="ECO:0000256" key="1">
    <source>
        <dbReference type="SAM" id="MobiDB-lite"/>
    </source>
</evidence>
<accession>A0A9D4ZEN9</accession>
<dbReference type="Proteomes" id="UP000886520">
    <property type="component" value="Chromosome 12"/>
</dbReference>
<dbReference type="EMBL" id="JABFUD020000012">
    <property type="protein sequence ID" value="KAI5072713.1"/>
    <property type="molecule type" value="Genomic_DNA"/>
</dbReference>
<organism evidence="2 3">
    <name type="scientific">Adiantum capillus-veneris</name>
    <name type="common">Maidenhair fern</name>
    <dbReference type="NCBI Taxonomy" id="13818"/>
    <lineage>
        <taxon>Eukaryota</taxon>
        <taxon>Viridiplantae</taxon>
        <taxon>Streptophyta</taxon>
        <taxon>Embryophyta</taxon>
        <taxon>Tracheophyta</taxon>
        <taxon>Polypodiopsida</taxon>
        <taxon>Polypodiidae</taxon>
        <taxon>Polypodiales</taxon>
        <taxon>Pteridineae</taxon>
        <taxon>Pteridaceae</taxon>
        <taxon>Vittarioideae</taxon>
        <taxon>Adiantum</taxon>
    </lineage>
</organism>
<comment type="caution">
    <text evidence="2">The sequence shown here is derived from an EMBL/GenBank/DDBJ whole genome shotgun (WGS) entry which is preliminary data.</text>
</comment>
<proteinExistence type="predicted"/>
<evidence type="ECO:0000313" key="2">
    <source>
        <dbReference type="EMBL" id="KAI5072713.1"/>
    </source>
</evidence>
<gene>
    <name evidence="2" type="ORF">GOP47_0012819</name>
</gene>
<protein>
    <submittedName>
        <fullName evidence="2">Uncharacterized protein</fullName>
    </submittedName>
</protein>
<dbReference type="AlphaFoldDB" id="A0A9D4ZEN9"/>
<evidence type="ECO:0000313" key="3">
    <source>
        <dbReference type="Proteomes" id="UP000886520"/>
    </source>
</evidence>
<keyword evidence="3" id="KW-1185">Reference proteome</keyword>
<reference evidence="2" key="1">
    <citation type="submission" date="2021-01" db="EMBL/GenBank/DDBJ databases">
        <title>Adiantum capillus-veneris genome.</title>
        <authorList>
            <person name="Fang Y."/>
            <person name="Liao Q."/>
        </authorList>
    </citation>
    <scope>NUCLEOTIDE SEQUENCE</scope>
    <source>
        <strain evidence="2">H3</strain>
        <tissue evidence="2">Leaf</tissue>
    </source>
</reference>
<name>A0A9D4ZEN9_ADICA</name>
<feature type="region of interest" description="Disordered" evidence="1">
    <location>
        <begin position="1"/>
        <end position="24"/>
    </location>
</feature>